<dbReference type="Proteomes" id="UP000547011">
    <property type="component" value="Unassembled WGS sequence"/>
</dbReference>
<dbReference type="InterPro" id="IPR036390">
    <property type="entry name" value="WH_DNA-bd_sf"/>
</dbReference>
<proteinExistence type="predicted"/>
<keyword evidence="3" id="KW-1185">Reference proteome</keyword>
<dbReference type="GO" id="GO:0003700">
    <property type="term" value="F:DNA-binding transcription factor activity"/>
    <property type="evidence" value="ECO:0007669"/>
    <property type="project" value="TreeGrafter"/>
</dbReference>
<dbReference type="GO" id="GO:0005829">
    <property type="term" value="C:cytosol"/>
    <property type="evidence" value="ECO:0007669"/>
    <property type="project" value="TreeGrafter"/>
</dbReference>
<dbReference type="InterPro" id="IPR036388">
    <property type="entry name" value="WH-like_DNA-bd_sf"/>
</dbReference>
<dbReference type="PROSITE" id="PS51197">
    <property type="entry name" value="HTH_RRF2_2"/>
    <property type="match status" value="1"/>
</dbReference>
<evidence type="ECO:0000256" key="1">
    <source>
        <dbReference type="ARBA" id="ARBA00023125"/>
    </source>
</evidence>
<keyword evidence="1" id="KW-0238">DNA-binding</keyword>
<dbReference type="Gene3D" id="1.10.10.10">
    <property type="entry name" value="Winged helix-like DNA-binding domain superfamily/Winged helix DNA-binding domain"/>
    <property type="match status" value="1"/>
</dbReference>
<evidence type="ECO:0000313" key="2">
    <source>
        <dbReference type="EMBL" id="MBB4053589.1"/>
    </source>
</evidence>
<dbReference type="EMBL" id="JACIEW010000009">
    <property type="protein sequence ID" value="MBB4053589.1"/>
    <property type="molecule type" value="Genomic_DNA"/>
</dbReference>
<dbReference type="GO" id="GO:0003677">
    <property type="term" value="F:DNA binding"/>
    <property type="evidence" value="ECO:0007669"/>
    <property type="project" value="UniProtKB-KW"/>
</dbReference>
<reference evidence="2 3" key="1">
    <citation type="submission" date="2020-08" db="EMBL/GenBank/DDBJ databases">
        <title>Genomic Encyclopedia of Type Strains, Phase IV (KMG-IV): sequencing the most valuable type-strain genomes for metagenomic binning, comparative biology and taxonomic classification.</title>
        <authorList>
            <person name="Goeker M."/>
        </authorList>
    </citation>
    <scope>NUCLEOTIDE SEQUENCE [LARGE SCALE GENOMIC DNA]</scope>
    <source>
        <strain evidence="2 3">DSM 23447</strain>
    </source>
</reference>
<dbReference type="RefSeq" id="WP_183312371.1">
    <property type="nucleotide sequence ID" value="NZ_JACIEW010000009.1"/>
</dbReference>
<dbReference type="PANTHER" id="PTHR33221">
    <property type="entry name" value="WINGED HELIX-TURN-HELIX TRANSCRIPTIONAL REGULATOR, RRF2 FAMILY"/>
    <property type="match status" value="1"/>
</dbReference>
<dbReference type="Pfam" id="PF02082">
    <property type="entry name" value="Rrf2"/>
    <property type="match status" value="1"/>
</dbReference>
<organism evidence="2 3">
    <name type="scientific">Devosia subaequoris</name>
    <dbReference type="NCBI Taxonomy" id="395930"/>
    <lineage>
        <taxon>Bacteria</taxon>
        <taxon>Pseudomonadati</taxon>
        <taxon>Pseudomonadota</taxon>
        <taxon>Alphaproteobacteria</taxon>
        <taxon>Hyphomicrobiales</taxon>
        <taxon>Devosiaceae</taxon>
        <taxon>Devosia</taxon>
    </lineage>
</organism>
<name>A0A7W6NCF4_9HYPH</name>
<gene>
    <name evidence="2" type="ORF">GGR20_003251</name>
</gene>
<dbReference type="NCBIfam" id="TIGR00738">
    <property type="entry name" value="rrf2_super"/>
    <property type="match status" value="1"/>
</dbReference>
<comment type="caution">
    <text evidence="2">The sequence shown here is derived from an EMBL/GenBank/DDBJ whole genome shotgun (WGS) entry which is preliminary data.</text>
</comment>
<protein>
    <submittedName>
        <fullName evidence="2">Rrf2 family protein</fullName>
    </submittedName>
</protein>
<dbReference type="AlphaFoldDB" id="A0A7W6NCF4"/>
<dbReference type="SUPFAM" id="SSF46785">
    <property type="entry name" value="Winged helix' DNA-binding domain"/>
    <property type="match status" value="1"/>
</dbReference>
<dbReference type="PANTHER" id="PTHR33221:SF4">
    <property type="entry name" value="HTH-TYPE TRANSCRIPTIONAL REPRESSOR NSRR"/>
    <property type="match status" value="1"/>
</dbReference>
<accession>A0A7W6NCF4</accession>
<evidence type="ECO:0000313" key="3">
    <source>
        <dbReference type="Proteomes" id="UP000547011"/>
    </source>
</evidence>
<sequence length="201" mass="21601">MRLTQFSDYAWRLLMHVADRDGQRTTIAEAAKANAISRSHLMKVAQRLAQEGFLKPGRGRNGGLMLGKPPEAITLGDVLRVTEPGFALVGCMAGEWCLFADRCQVPATLDRALQAFLEVADQQTLANATSIEQGGPSGLTKECRADRRILPSDTGASLTLPPTFACVLEDGSNVSPDASPTSLSSGHDPVFAYLWSLTELL</sequence>
<dbReference type="InterPro" id="IPR000944">
    <property type="entry name" value="Tscrpt_reg_Rrf2"/>
</dbReference>